<feature type="domain" description="DUF5753" evidence="1">
    <location>
        <begin position="103"/>
        <end position="294"/>
    </location>
</feature>
<reference evidence="2 3" key="1">
    <citation type="journal article" date="2014" name="PLoS ONE">
        <title>Identification and Characterization of a New Erythromycin Biosynthetic Gene Cluster in Actinopolyspora erythraea YIM90600, a Novel Erythronolide-Producing Halophilic Actinomycete Isolated from Salt Field.</title>
        <authorList>
            <person name="Chen D."/>
            <person name="Feng J."/>
            <person name="Huang L."/>
            <person name="Zhang Q."/>
            <person name="Wu J."/>
            <person name="Zhu X."/>
            <person name="Duan Y."/>
            <person name="Xu Z."/>
        </authorList>
    </citation>
    <scope>NUCLEOTIDE SEQUENCE [LARGE SCALE GENOMIC DNA]</scope>
    <source>
        <strain evidence="2 3">YIM90600</strain>
    </source>
</reference>
<name>A0ABR4WY64_9ACTN</name>
<gene>
    <name evidence="2" type="ORF">IL38_23790</name>
</gene>
<evidence type="ECO:0000313" key="2">
    <source>
        <dbReference type="EMBL" id="KGI79335.1"/>
    </source>
</evidence>
<dbReference type="CDD" id="cd00093">
    <property type="entry name" value="HTH_XRE"/>
    <property type="match status" value="1"/>
</dbReference>
<dbReference type="Gene3D" id="1.10.260.40">
    <property type="entry name" value="lambda repressor-like DNA-binding domains"/>
    <property type="match status" value="1"/>
</dbReference>
<dbReference type="Pfam" id="PF13560">
    <property type="entry name" value="HTH_31"/>
    <property type="match status" value="1"/>
</dbReference>
<evidence type="ECO:0000313" key="3">
    <source>
        <dbReference type="Proteomes" id="UP000029737"/>
    </source>
</evidence>
<evidence type="ECO:0000259" key="1">
    <source>
        <dbReference type="Pfam" id="PF19054"/>
    </source>
</evidence>
<proteinExistence type="predicted"/>
<dbReference type="Proteomes" id="UP000029737">
    <property type="component" value="Unassembled WGS sequence"/>
</dbReference>
<accession>A0ABR4WY64</accession>
<dbReference type="EMBL" id="JPMV01000046">
    <property type="protein sequence ID" value="KGI79335.1"/>
    <property type="molecule type" value="Genomic_DNA"/>
</dbReference>
<dbReference type="SUPFAM" id="SSF47413">
    <property type="entry name" value="lambda repressor-like DNA-binding domains"/>
    <property type="match status" value="1"/>
</dbReference>
<dbReference type="RefSeq" id="WP_043578798.1">
    <property type="nucleotide sequence ID" value="NZ_KN214181.1"/>
</dbReference>
<organism evidence="2 3">
    <name type="scientific">Actinopolyspora erythraea</name>
    <dbReference type="NCBI Taxonomy" id="414996"/>
    <lineage>
        <taxon>Bacteria</taxon>
        <taxon>Bacillati</taxon>
        <taxon>Actinomycetota</taxon>
        <taxon>Actinomycetes</taxon>
        <taxon>Actinopolysporales</taxon>
        <taxon>Actinopolysporaceae</taxon>
        <taxon>Actinopolyspora</taxon>
    </lineage>
</organism>
<comment type="caution">
    <text evidence="2">The sequence shown here is derived from an EMBL/GenBank/DDBJ whole genome shotgun (WGS) entry which is preliminary data.</text>
</comment>
<dbReference type="InterPro" id="IPR010982">
    <property type="entry name" value="Lambda_DNA-bd_dom_sf"/>
</dbReference>
<sequence>MSATVTAQRKQLGNELRRAREAAGLNQKEAADLVLDAGGKCSQAKMTRIEAGTVSIRQKDLAALLTGYGITGERADTLMDMASSAGRRRGQWAGYRSVIPEYFRMYTDLEPVATRILAWEDGRIHALLQSEHYMLQQFVSAGAAKVNWLVKSRMERQRVLEKPPRNVSSVSDSETDGAEVPYTFIVGEAALRRMPGGGPDEVMADQMEHLLWVSKHYEHVAVHVLPFDAEVASTPTDFTILRFDEKIKDFAYLAHPSGGLYLDDEDDLQYFADAYAALHGAVLGRAESREFIKHVAEKYGVQN</sequence>
<keyword evidence="3" id="KW-1185">Reference proteome</keyword>
<dbReference type="InterPro" id="IPR043917">
    <property type="entry name" value="DUF5753"/>
</dbReference>
<dbReference type="Pfam" id="PF19054">
    <property type="entry name" value="DUF5753"/>
    <property type="match status" value="1"/>
</dbReference>
<protein>
    <recommendedName>
        <fullName evidence="1">DUF5753 domain-containing protein</fullName>
    </recommendedName>
</protein>
<dbReference type="InterPro" id="IPR001387">
    <property type="entry name" value="Cro/C1-type_HTH"/>
</dbReference>